<dbReference type="SUPFAM" id="SSF56112">
    <property type="entry name" value="Protein kinase-like (PK-like)"/>
    <property type="match status" value="1"/>
</dbReference>
<keyword evidence="6" id="KW-0677">Repeat</keyword>
<keyword evidence="12" id="KW-0067">ATP-binding</keyword>
<dbReference type="FunFam" id="3.30.200.20:FF:000394">
    <property type="entry name" value="Leucine-rich repeat receptor-like protein kinase"/>
    <property type="match status" value="1"/>
</dbReference>
<keyword evidence="7 13" id="KW-1133">Transmembrane helix</keyword>
<dbReference type="Proteomes" id="UP000886595">
    <property type="component" value="Unassembled WGS sequence"/>
</dbReference>
<evidence type="ECO:0000313" key="15">
    <source>
        <dbReference type="EMBL" id="KAG2243455.1"/>
    </source>
</evidence>
<dbReference type="Gene3D" id="3.80.10.10">
    <property type="entry name" value="Ribonuclease Inhibitor"/>
    <property type="match status" value="1"/>
</dbReference>
<dbReference type="PANTHER" id="PTHR45631:SF183">
    <property type="entry name" value="BNAC02G06920D PROTEIN"/>
    <property type="match status" value="1"/>
</dbReference>
<dbReference type="AlphaFoldDB" id="A0A8X7P2R2"/>
<evidence type="ECO:0000256" key="8">
    <source>
        <dbReference type="ARBA" id="ARBA00023136"/>
    </source>
</evidence>
<dbReference type="GO" id="GO:0004672">
    <property type="term" value="F:protein kinase activity"/>
    <property type="evidence" value="ECO:0007669"/>
    <property type="project" value="InterPro"/>
</dbReference>
<keyword evidence="5" id="KW-0732">Signal</keyword>
<keyword evidence="9" id="KW-0675">Receptor</keyword>
<dbReference type="PROSITE" id="PS50011">
    <property type="entry name" value="PROTEIN_KINASE_DOM"/>
    <property type="match status" value="1"/>
</dbReference>
<dbReference type="InterPro" id="IPR001245">
    <property type="entry name" value="Ser-Thr/Tyr_kinase_cat_dom"/>
</dbReference>
<dbReference type="EC" id="2.7.11.1" evidence="2"/>
<dbReference type="OrthoDB" id="1082775at2759"/>
<reference evidence="15 16" key="1">
    <citation type="submission" date="2020-02" db="EMBL/GenBank/DDBJ databases">
        <authorList>
            <person name="Ma Q."/>
            <person name="Huang Y."/>
            <person name="Song X."/>
            <person name="Pei D."/>
        </authorList>
    </citation>
    <scope>NUCLEOTIDE SEQUENCE [LARGE SCALE GENOMIC DNA]</scope>
    <source>
        <strain evidence="15">Sxm20200214</strain>
        <tissue evidence="15">Leaf</tissue>
    </source>
</reference>
<dbReference type="Pfam" id="PF12819">
    <property type="entry name" value="Malectin_like"/>
    <property type="match status" value="1"/>
</dbReference>
<feature type="domain" description="Protein kinase" evidence="14">
    <location>
        <begin position="566"/>
        <end position="655"/>
    </location>
</feature>
<dbReference type="GO" id="GO:0005524">
    <property type="term" value="F:ATP binding"/>
    <property type="evidence" value="ECO:0007669"/>
    <property type="project" value="UniProtKB-UniRule"/>
</dbReference>
<keyword evidence="3" id="KW-0433">Leucine-rich repeat</keyword>
<feature type="binding site" evidence="12">
    <location>
        <position position="594"/>
    </location>
    <ligand>
        <name>ATP</name>
        <dbReference type="ChEBI" id="CHEBI:30616"/>
    </ligand>
</feature>
<comment type="subcellular location">
    <subcellularLocation>
        <location evidence="1">Membrane</location>
        <topology evidence="1">Single-pass membrane protein</topology>
    </subcellularLocation>
</comment>
<dbReference type="InterPro" id="IPR017441">
    <property type="entry name" value="Protein_kinase_ATP_BS"/>
</dbReference>
<dbReference type="InterPro" id="IPR000719">
    <property type="entry name" value="Prot_kinase_dom"/>
</dbReference>
<dbReference type="InterPro" id="IPR024788">
    <property type="entry name" value="Malectin-like_Carb-bd_dom"/>
</dbReference>
<proteinExistence type="predicted"/>
<keyword evidence="4 13" id="KW-0812">Transmembrane</keyword>
<dbReference type="SUPFAM" id="SSF52058">
    <property type="entry name" value="L domain-like"/>
    <property type="match status" value="1"/>
</dbReference>
<dbReference type="FunFam" id="3.80.10.10:FF:000129">
    <property type="entry name" value="Leucine-rich repeat receptor-like kinase"/>
    <property type="match status" value="1"/>
</dbReference>
<accession>A0A8X7P2R2</accession>
<keyword evidence="8 13" id="KW-0472">Membrane</keyword>
<dbReference type="InterPro" id="IPR001611">
    <property type="entry name" value="Leu-rich_rpt"/>
</dbReference>
<sequence>MDYAQQGFISLDCGLPTNDSPYIEPVTGLVFTSDVDHIQSGKSGRIQKNQETSHIKPYLFLRYFPDGVRNCYTLGVLQNIKYLIKAVFVYGNYDGFSDYPSFDLYLGPNKWARVDLEGKVNGTVEEIIHVPRSNSLQICLVKTALELRAVEKRYLRCSRRFLEALISERQKSNSEVSMSDQYQELSYQSTYHVTLAMYPDDVFDRIWSPFFLPEWSQITTSLDPPKAALKSAAIPRDDNETQWIINWTLDSPTEQVHLYFHFAELEPLEIEGNSTEFPANFMRLLYTRDMSIVVNRNVAVDSIVPLELAVSTVDTVVKKCDGGKCSLQLVNREGSPTRRPPLVNAMEAFTAIKFPNSETNPDDVVSIKIVQDTYGLDKTDWQGDPCSPQQYLWSGLNCSYMNMSTSPRIISLNLSSHGLTGKIVPHIQNLTQLQILDLSNNKLTGGVPEFLANMKSLLFINLSNNNLEGSIPRALLDRDELKLYFEGNPKLCALEKCKSSGGNKEIKIIVPVATAVAIFIVVSVVIVVFIKKRPSSIRGRQSARTNLSLEGKLRRISYSEIQLMTNNFDRVIGEGGFGVVYHAYLDDRQQVAVKVLSPSSSQGYKQFKAEVELLLRVHHTNLVSLVGYCDDQPHLALIYEYMTNGDLKAHLSGRQ</sequence>
<evidence type="ECO:0000256" key="10">
    <source>
        <dbReference type="ARBA" id="ARBA00047899"/>
    </source>
</evidence>
<evidence type="ECO:0000256" key="6">
    <source>
        <dbReference type="ARBA" id="ARBA00022737"/>
    </source>
</evidence>
<dbReference type="InterPro" id="IPR032675">
    <property type="entry name" value="LRR_dom_sf"/>
</dbReference>
<gene>
    <name evidence="15" type="ORF">Bca52824_094696</name>
</gene>
<dbReference type="GO" id="GO:0016020">
    <property type="term" value="C:membrane"/>
    <property type="evidence" value="ECO:0007669"/>
    <property type="project" value="UniProtKB-SubCell"/>
</dbReference>
<keyword evidence="16" id="KW-1185">Reference proteome</keyword>
<evidence type="ECO:0000256" key="13">
    <source>
        <dbReference type="SAM" id="Phobius"/>
    </source>
</evidence>
<comment type="catalytic activity">
    <reaction evidence="10">
        <text>L-threonyl-[protein] + ATP = O-phospho-L-threonyl-[protein] + ADP + H(+)</text>
        <dbReference type="Rhea" id="RHEA:46608"/>
        <dbReference type="Rhea" id="RHEA-COMP:11060"/>
        <dbReference type="Rhea" id="RHEA-COMP:11605"/>
        <dbReference type="ChEBI" id="CHEBI:15378"/>
        <dbReference type="ChEBI" id="CHEBI:30013"/>
        <dbReference type="ChEBI" id="CHEBI:30616"/>
        <dbReference type="ChEBI" id="CHEBI:61977"/>
        <dbReference type="ChEBI" id="CHEBI:456216"/>
        <dbReference type="EC" id="2.7.11.1"/>
    </reaction>
</comment>
<name>A0A8X7P2R2_BRACI</name>
<evidence type="ECO:0000256" key="9">
    <source>
        <dbReference type="ARBA" id="ARBA00023170"/>
    </source>
</evidence>
<comment type="catalytic activity">
    <reaction evidence="11">
        <text>L-seryl-[protein] + ATP = O-phospho-L-seryl-[protein] + ADP + H(+)</text>
        <dbReference type="Rhea" id="RHEA:17989"/>
        <dbReference type="Rhea" id="RHEA-COMP:9863"/>
        <dbReference type="Rhea" id="RHEA-COMP:11604"/>
        <dbReference type="ChEBI" id="CHEBI:15378"/>
        <dbReference type="ChEBI" id="CHEBI:29999"/>
        <dbReference type="ChEBI" id="CHEBI:30616"/>
        <dbReference type="ChEBI" id="CHEBI:83421"/>
        <dbReference type="ChEBI" id="CHEBI:456216"/>
        <dbReference type="EC" id="2.7.11.1"/>
    </reaction>
</comment>
<dbReference type="PANTHER" id="PTHR45631">
    <property type="entry name" value="OS07G0107800 PROTEIN-RELATED"/>
    <property type="match status" value="1"/>
</dbReference>
<dbReference type="EMBL" id="JAAMPC010000197">
    <property type="protein sequence ID" value="KAG2243455.1"/>
    <property type="molecule type" value="Genomic_DNA"/>
</dbReference>
<dbReference type="PROSITE" id="PS00107">
    <property type="entry name" value="PROTEIN_KINASE_ATP"/>
    <property type="match status" value="1"/>
</dbReference>
<organism evidence="15 16">
    <name type="scientific">Brassica carinata</name>
    <name type="common">Ethiopian mustard</name>
    <name type="synonym">Abyssinian cabbage</name>
    <dbReference type="NCBI Taxonomy" id="52824"/>
    <lineage>
        <taxon>Eukaryota</taxon>
        <taxon>Viridiplantae</taxon>
        <taxon>Streptophyta</taxon>
        <taxon>Embryophyta</taxon>
        <taxon>Tracheophyta</taxon>
        <taxon>Spermatophyta</taxon>
        <taxon>Magnoliopsida</taxon>
        <taxon>eudicotyledons</taxon>
        <taxon>Gunneridae</taxon>
        <taxon>Pentapetalae</taxon>
        <taxon>rosids</taxon>
        <taxon>malvids</taxon>
        <taxon>Brassicales</taxon>
        <taxon>Brassicaceae</taxon>
        <taxon>Brassiceae</taxon>
        <taxon>Brassica</taxon>
    </lineage>
</organism>
<evidence type="ECO:0000313" key="16">
    <source>
        <dbReference type="Proteomes" id="UP000886595"/>
    </source>
</evidence>
<dbReference type="Pfam" id="PF07714">
    <property type="entry name" value="PK_Tyr_Ser-Thr"/>
    <property type="match status" value="1"/>
</dbReference>
<evidence type="ECO:0000256" key="12">
    <source>
        <dbReference type="PROSITE-ProRule" id="PRU10141"/>
    </source>
</evidence>
<evidence type="ECO:0000256" key="11">
    <source>
        <dbReference type="ARBA" id="ARBA00048679"/>
    </source>
</evidence>
<feature type="transmembrane region" description="Helical" evidence="13">
    <location>
        <begin position="508"/>
        <end position="530"/>
    </location>
</feature>
<dbReference type="Gene3D" id="3.30.200.20">
    <property type="entry name" value="Phosphorylase Kinase, domain 1"/>
    <property type="match status" value="1"/>
</dbReference>
<evidence type="ECO:0000256" key="2">
    <source>
        <dbReference type="ARBA" id="ARBA00012513"/>
    </source>
</evidence>
<comment type="caution">
    <text evidence="15">The sequence shown here is derived from an EMBL/GenBank/DDBJ whole genome shotgun (WGS) entry which is preliminary data.</text>
</comment>
<evidence type="ECO:0000259" key="14">
    <source>
        <dbReference type="PROSITE" id="PS50011"/>
    </source>
</evidence>
<dbReference type="Pfam" id="PF13855">
    <property type="entry name" value="LRR_8"/>
    <property type="match status" value="1"/>
</dbReference>
<evidence type="ECO:0000256" key="7">
    <source>
        <dbReference type="ARBA" id="ARBA00022989"/>
    </source>
</evidence>
<protein>
    <recommendedName>
        <fullName evidence="2">non-specific serine/threonine protein kinase</fullName>
        <ecNumber evidence="2">2.7.11.1</ecNumber>
    </recommendedName>
</protein>
<evidence type="ECO:0000256" key="1">
    <source>
        <dbReference type="ARBA" id="ARBA00004167"/>
    </source>
</evidence>
<evidence type="ECO:0000256" key="4">
    <source>
        <dbReference type="ARBA" id="ARBA00022692"/>
    </source>
</evidence>
<dbReference type="InterPro" id="IPR011009">
    <property type="entry name" value="Kinase-like_dom_sf"/>
</dbReference>
<keyword evidence="12" id="KW-0547">Nucleotide-binding</keyword>
<evidence type="ECO:0000256" key="3">
    <source>
        <dbReference type="ARBA" id="ARBA00022614"/>
    </source>
</evidence>
<evidence type="ECO:0000256" key="5">
    <source>
        <dbReference type="ARBA" id="ARBA00022729"/>
    </source>
</evidence>